<keyword evidence="9" id="KW-1185">Reference proteome</keyword>
<dbReference type="PANTHER" id="PTHR20982:SF3">
    <property type="entry name" value="MITOCHONDRIAL RIBOSOME RECYCLING FACTOR PSEUDO 1"/>
    <property type="match status" value="1"/>
</dbReference>
<dbReference type="NCBIfam" id="TIGR00496">
    <property type="entry name" value="frr"/>
    <property type="match status" value="1"/>
</dbReference>
<feature type="coiled-coil region" evidence="6">
    <location>
        <begin position="125"/>
        <end position="159"/>
    </location>
</feature>
<keyword evidence="4 5" id="KW-0648">Protein biosynthesis</keyword>
<sequence length="185" mass="20885">MPKTVLQQTKEQMEEAVRAFTRQLATVRAGRANPSILDGVKVDYYGAVVPLNQLSTISAPEARMLVITPFDKSSISEIEKAIQKADLGLSPSSDGNIVRINIPALNEQRRKDLVKVVKKYTEEAKVQVRNVRRDSNDQLKKLEKDGDITEDELRSYQDDVQKETDKNIAEIDKVAKTKEEEIMEV</sequence>
<dbReference type="eggNOG" id="COG0233">
    <property type="taxonomic scope" value="Bacteria"/>
</dbReference>
<name>A0A0A2UXA5_9BACI</name>
<reference evidence="8 9" key="1">
    <citation type="submission" date="2013-08" db="EMBL/GenBank/DDBJ databases">
        <title>Genome of Pontibacillus chungwhensis.</title>
        <authorList>
            <person name="Wang Q."/>
            <person name="Wang G."/>
        </authorList>
    </citation>
    <scope>NUCLEOTIDE SEQUENCE [LARGE SCALE GENOMIC DNA]</scope>
    <source>
        <strain evidence="8 9">BH030062</strain>
    </source>
</reference>
<dbReference type="Proteomes" id="UP000030153">
    <property type="component" value="Unassembled WGS sequence"/>
</dbReference>
<dbReference type="STRING" id="1385513.N780_11095"/>
<protein>
    <recommendedName>
        <fullName evidence="5">Ribosome-recycling factor</fullName>
        <shortName evidence="5">RRF</shortName>
    </recommendedName>
    <alternativeName>
        <fullName evidence="5">Ribosome-releasing factor</fullName>
    </alternativeName>
</protein>
<dbReference type="AlphaFoldDB" id="A0A0A2UXA5"/>
<evidence type="ECO:0000256" key="3">
    <source>
        <dbReference type="ARBA" id="ARBA00022490"/>
    </source>
</evidence>
<evidence type="ECO:0000256" key="1">
    <source>
        <dbReference type="ARBA" id="ARBA00004496"/>
    </source>
</evidence>
<gene>
    <name evidence="5" type="primary">frr</name>
    <name evidence="8" type="ORF">N780_11095</name>
</gene>
<dbReference type="Gene3D" id="3.30.1360.40">
    <property type="match status" value="1"/>
</dbReference>
<dbReference type="FunFam" id="3.30.1360.40:FF:000001">
    <property type="entry name" value="Ribosome-recycling factor"/>
    <property type="match status" value="1"/>
</dbReference>
<dbReference type="InterPro" id="IPR023584">
    <property type="entry name" value="Ribosome_recyc_fac_dom"/>
</dbReference>
<evidence type="ECO:0000259" key="7">
    <source>
        <dbReference type="Pfam" id="PF01765"/>
    </source>
</evidence>
<dbReference type="GO" id="GO:0006415">
    <property type="term" value="P:translational termination"/>
    <property type="evidence" value="ECO:0007669"/>
    <property type="project" value="UniProtKB-UniRule"/>
</dbReference>
<dbReference type="EMBL" id="AVBG01000001">
    <property type="protein sequence ID" value="KGP92887.1"/>
    <property type="molecule type" value="Genomic_DNA"/>
</dbReference>
<evidence type="ECO:0000256" key="4">
    <source>
        <dbReference type="ARBA" id="ARBA00022917"/>
    </source>
</evidence>
<evidence type="ECO:0000256" key="2">
    <source>
        <dbReference type="ARBA" id="ARBA00005912"/>
    </source>
</evidence>
<dbReference type="InterPro" id="IPR036191">
    <property type="entry name" value="RRF_sf"/>
</dbReference>
<evidence type="ECO:0000256" key="5">
    <source>
        <dbReference type="HAMAP-Rule" id="MF_00040"/>
    </source>
</evidence>
<keyword evidence="3 5" id="KW-0963">Cytoplasm</keyword>
<dbReference type="RefSeq" id="WP_036778761.1">
    <property type="nucleotide sequence ID" value="NZ_AVBG01000001.1"/>
</dbReference>
<dbReference type="OrthoDB" id="9804006at2"/>
<dbReference type="PANTHER" id="PTHR20982">
    <property type="entry name" value="RIBOSOME RECYCLING FACTOR"/>
    <property type="match status" value="1"/>
</dbReference>
<dbReference type="GO" id="GO:0005737">
    <property type="term" value="C:cytoplasm"/>
    <property type="evidence" value="ECO:0007669"/>
    <property type="project" value="UniProtKB-SubCell"/>
</dbReference>
<proteinExistence type="inferred from homology"/>
<comment type="subcellular location">
    <subcellularLocation>
        <location evidence="1 5">Cytoplasm</location>
    </subcellularLocation>
</comment>
<comment type="function">
    <text evidence="5">Responsible for the release of ribosomes from messenger RNA at the termination of protein biosynthesis. May increase the efficiency of translation by recycling ribosomes from one round of translation to another.</text>
</comment>
<dbReference type="SUPFAM" id="SSF55194">
    <property type="entry name" value="Ribosome recycling factor, RRF"/>
    <property type="match status" value="1"/>
</dbReference>
<keyword evidence="6" id="KW-0175">Coiled coil</keyword>
<dbReference type="Pfam" id="PF01765">
    <property type="entry name" value="RRF"/>
    <property type="match status" value="1"/>
</dbReference>
<comment type="similarity">
    <text evidence="2 5">Belongs to the RRF family.</text>
</comment>
<dbReference type="FunFam" id="1.10.132.20:FF:000001">
    <property type="entry name" value="Ribosome-recycling factor"/>
    <property type="match status" value="1"/>
</dbReference>
<evidence type="ECO:0000256" key="6">
    <source>
        <dbReference type="SAM" id="Coils"/>
    </source>
</evidence>
<accession>A0A0A2UXA5</accession>
<evidence type="ECO:0000313" key="9">
    <source>
        <dbReference type="Proteomes" id="UP000030153"/>
    </source>
</evidence>
<dbReference type="Gene3D" id="1.10.132.20">
    <property type="entry name" value="Ribosome-recycling factor"/>
    <property type="match status" value="1"/>
</dbReference>
<evidence type="ECO:0000313" key="8">
    <source>
        <dbReference type="EMBL" id="KGP92887.1"/>
    </source>
</evidence>
<dbReference type="HAMAP" id="MF_00040">
    <property type="entry name" value="RRF"/>
    <property type="match status" value="1"/>
</dbReference>
<organism evidence="8 9">
    <name type="scientific">Pontibacillus chungwhensis BH030062</name>
    <dbReference type="NCBI Taxonomy" id="1385513"/>
    <lineage>
        <taxon>Bacteria</taxon>
        <taxon>Bacillati</taxon>
        <taxon>Bacillota</taxon>
        <taxon>Bacilli</taxon>
        <taxon>Bacillales</taxon>
        <taxon>Bacillaceae</taxon>
        <taxon>Pontibacillus</taxon>
    </lineage>
</organism>
<comment type="caution">
    <text evidence="8">The sequence shown here is derived from an EMBL/GenBank/DDBJ whole genome shotgun (WGS) entry which is preliminary data.</text>
</comment>
<feature type="domain" description="Ribosome recycling factor" evidence="7">
    <location>
        <begin position="21"/>
        <end position="183"/>
    </location>
</feature>
<dbReference type="CDD" id="cd00520">
    <property type="entry name" value="RRF"/>
    <property type="match status" value="1"/>
</dbReference>
<dbReference type="InterPro" id="IPR002661">
    <property type="entry name" value="Ribosome_recyc_fac"/>
</dbReference>
<dbReference type="GO" id="GO:0043023">
    <property type="term" value="F:ribosomal large subunit binding"/>
    <property type="evidence" value="ECO:0007669"/>
    <property type="project" value="TreeGrafter"/>
</dbReference>